<protein>
    <recommendedName>
        <fullName evidence="2">Low molecular weight protein antigen 6 PH domain-containing protein</fullName>
    </recommendedName>
</protein>
<evidence type="ECO:0000259" key="2">
    <source>
        <dbReference type="Pfam" id="PF10756"/>
    </source>
</evidence>
<dbReference type="EMBL" id="BAAAKW010000022">
    <property type="protein sequence ID" value="GAA1214138.1"/>
    <property type="molecule type" value="Genomic_DNA"/>
</dbReference>
<keyword evidence="1" id="KW-0812">Transmembrane</keyword>
<evidence type="ECO:0000313" key="4">
    <source>
        <dbReference type="Proteomes" id="UP001500943"/>
    </source>
</evidence>
<feature type="transmembrane region" description="Helical" evidence="1">
    <location>
        <begin position="12"/>
        <end position="33"/>
    </location>
</feature>
<reference evidence="4" key="1">
    <citation type="journal article" date="2019" name="Int. J. Syst. Evol. Microbiol.">
        <title>The Global Catalogue of Microorganisms (GCM) 10K type strain sequencing project: providing services to taxonomists for standard genome sequencing and annotation.</title>
        <authorList>
            <consortium name="The Broad Institute Genomics Platform"/>
            <consortium name="The Broad Institute Genome Sequencing Center for Infectious Disease"/>
            <person name="Wu L."/>
            <person name="Ma J."/>
        </authorList>
    </citation>
    <scope>NUCLEOTIDE SEQUENCE [LARGE SCALE GENOMIC DNA]</scope>
    <source>
        <strain evidence="4">JCM 12762</strain>
    </source>
</reference>
<feature type="transmembrane region" description="Helical" evidence="1">
    <location>
        <begin position="181"/>
        <end position="201"/>
    </location>
</feature>
<dbReference type="InterPro" id="IPR019692">
    <property type="entry name" value="CFP-6_PH"/>
</dbReference>
<evidence type="ECO:0000256" key="1">
    <source>
        <dbReference type="SAM" id="Phobius"/>
    </source>
</evidence>
<keyword evidence="1" id="KW-1133">Transmembrane helix</keyword>
<evidence type="ECO:0000313" key="3">
    <source>
        <dbReference type="EMBL" id="GAA1214138.1"/>
    </source>
</evidence>
<keyword evidence="1" id="KW-0472">Membrane</keyword>
<organism evidence="3 4">
    <name type="scientific">Rhodoglobus aureus</name>
    <dbReference type="NCBI Taxonomy" id="191497"/>
    <lineage>
        <taxon>Bacteria</taxon>
        <taxon>Bacillati</taxon>
        <taxon>Actinomycetota</taxon>
        <taxon>Actinomycetes</taxon>
        <taxon>Micrococcales</taxon>
        <taxon>Microbacteriaceae</taxon>
        <taxon>Rhodoglobus</taxon>
    </lineage>
</organism>
<dbReference type="Proteomes" id="UP001500943">
    <property type="component" value="Unassembled WGS sequence"/>
</dbReference>
<name>A0ABP4G7U3_9MICO</name>
<dbReference type="Pfam" id="PF10756">
    <property type="entry name" value="bPH_6"/>
    <property type="match status" value="1"/>
</dbReference>
<dbReference type="RefSeq" id="WP_343924071.1">
    <property type="nucleotide sequence ID" value="NZ_BAAAKW010000022.1"/>
</dbReference>
<comment type="caution">
    <text evidence="3">The sequence shown here is derived from an EMBL/GenBank/DDBJ whole genome shotgun (WGS) entry which is preliminary data.</text>
</comment>
<sequence length="202" mass="22004">MSPNFTLHSRFGRVLSIVIFVSCAVAFVITAIQGRWLDALQVLPVFGVVSLLTWAMFWRPAVLVTAAGVTLRNVVRTVEVAWPEIRRIDTKYALSLETAHGTVTAWAAPAPGRHSVFSAVRQDGANLPESSYLAGTVRPGDLITSDSGQAAHIIRTHWEQLRDDGHLDAAGSEFTKLRVTWHLRTIAAVVVLIVAVLLTTVS</sequence>
<feature type="transmembrane region" description="Helical" evidence="1">
    <location>
        <begin position="39"/>
        <end position="58"/>
    </location>
</feature>
<feature type="domain" description="Low molecular weight protein antigen 6 PH" evidence="2">
    <location>
        <begin position="59"/>
        <end position="113"/>
    </location>
</feature>
<gene>
    <name evidence="3" type="ORF">GCM10009655_11770</name>
</gene>
<keyword evidence="4" id="KW-1185">Reference proteome</keyword>
<accession>A0ABP4G7U3</accession>
<proteinExistence type="predicted"/>